<dbReference type="GO" id="GO:0046872">
    <property type="term" value="F:metal ion binding"/>
    <property type="evidence" value="ECO:0007669"/>
    <property type="project" value="UniProtKB-KW"/>
</dbReference>
<dbReference type="GO" id="GO:0019693">
    <property type="term" value="P:ribose phosphate metabolic process"/>
    <property type="evidence" value="ECO:0007669"/>
    <property type="project" value="TreeGrafter"/>
</dbReference>
<proteinExistence type="predicted"/>
<keyword evidence="6 7" id="KW-0460">Magnesium</keyword>
<dbReference type="PANTHER" id="PTHR11839:SF15">
    <property type="entry name" value="URIDINE DIPHOSPHATE GLUCOSE PYROPHOSPHATASE NUDT14"/>
    <property type="match status" value="1"/>
</dbReference>
<feature type="binding site" evidence="7">
    <location>
        <position position="101"/>
    </location>
    <ligand>
        <name>Mg(2+)</name>
        <dbReference type="ChEBI" id="CHEBI:18420"/>
        <label>1</label>
    </ligand>
</feature>
<dbReference type="Pfam" id="PF00293">
    <property type="entry name" value="NUDIX"/>
    <property type="match status" value="1"/>
</dbReference>
<feature type="binding site" evidence="7">
    <location>
        <position position="80"/>
    </location>
    <ligand>
        <name>Mg(2+)</name>
        <dbReference type="ChEBI" id="CHEBI:18420"/>
        <label>1</label>
    </ligand>
</feature>
<evidence type="ECO:0000256" key="3">
    <source>
        <dbReference type="ARBA" id="ARBA00011738"/>
    </source>
</evidence>
<evidence type="ECO:0000256" key="2">
    <source>
        <dbReference type="ARBA" id="ARBA00004496"/>
    </source>
</evidence>
<comment type="caution">
    <text evidence="10">The sequence shown here is derived from an EMBL/GenBank/DDBJ whole genome shotgun (WGS) entry which is preliminary data.</text>
</comment>
<evidence type="ECO:0000256" key="8">
    <source>
        <dbReference type="PIRSR" id="PIRSR604385-3"/>
    </source>
</evidence>
<dbReference type="InterPro" id="IPR004385">
    <property type="entry name" value="NDP_pyrophosphatase"/>
</dbReference>
<dbReference type="GO" id="GO:0005737">
    <property type="term" value="C:cytoplasm"/>
    <property type="evidence" value="ECO:0007669"/>
    <property type="project" value="UniProtKB-SubCell"/>
</dbReference>
<dbReference type="CDD" id="cd18887">
    <property type="entry name" value="NUDIX_UGPPase_Nudt14"/>
    <property type="match status" value="1"/>
</dbReference>
<dbReference type="PROSITE" id="PS51462">
    <property type="entry name" value="NUDIX"/>
    <property type="match status" value="1"/>
</dbReference>
<evidence type="ECO:0000256" key="4">
    <source>
        <dbReference type="ARBA" id="ARBA00022490"/>
    </source>
</evidence>
<name>A0A7V2SLW0_9BACT</name>
<feature type="binding site" evidence="7">
    <location>
        <position position="151"/>
    </location>
    <ligand>
        <name>Mg(2+)</name>
        <dbReference type="ChEBI" id="CHEBI:18420"/>
        <label>2</label>
    </ligand>
</feature>
<protein>
    <submittedName>
        <fullName evidence="10">NUDIX domain-containing protein</fullName>
    </submittedName>
</protein>
<evidence type="ECO:0000256" key="1">
    <source>
        <dbReference type="ARBA" id="ARBA00001946"/>
    </source>
</evidence>
<comment type="subcellular location">
    <subcellularLocation>
        <location evidence="2">Cytoplasm</location>
    </subcellularLocation>
</comment>
<feature type="domain" description="Nudix hydrolase" evidence="9">
    <location>
        <begin position="39"/>
        <end position="180"/>
    </location>
</feature>
<accession>A0A7V2SLW0</accession>
<dbReference type="Gene3D" id="3.90.79.10">
    <property type="entry name" value="Nucleoside Triphosphate Pyrophosphohydrolase"/>
    <property type="match status" value="1"/>
</dbReference>
<evidence type="ECO:0000256" key="7">
    <source>
        <dbReference type="PIRSR" id="PIRSR604385-2"/>
    </source>
</evidence>
<evidence type="ECO:0000256" key="5">
    <source>
        <dbReference type="ARBA" id="ARBA00022801"/>
    </source>
</evidence>
<dbReference type="GO" id="GO:0016818">
    <property type="term" value="F:hydrolase activity, acting on acid anhydrides, in phosphorus-containing anhydrides"/>
    <property type="evidence" value="ECO:0007669"/>
    <property type="project" value="InterPro"/>
</dbReference>
<sequence>MQHTIENFRLEPLKEGNFIRPSLARYTQDGVEKSWEILRTGDSVAVLIWHREHERFVLVRQFRPAVYWHNREGMTVELCAGLLDKEGHSPEEVAAEEVEEECGFRIDPSALQKINSFYTSVGFAGSRQILYYAEVEESMRVGQGGGIDGEEQIEVLELDLAAARRLMEDESVARTTGLLYALCWWFSVRSGA</sequence>
<comment type="cofactor">
    <cofactor evidence="1 7">
        <name>Mg(2+)</name>
        <dbReference type="ChEBI" id="CHEBI:18420"/>
    </cofactor>
</comment>
<feature type="binding site" evidence="7">
    <location>
        <position position="97"/>
    </location>
    <ligand>
        <name>Mg(2+)</name>
        <dbReference type="ChEBI" id="CHEBI:18420"/>
        <label>1</label>
    </ligand>
</feature>
<comment type="subunit">
    <text evidence="3">Homodimer.</text>
</comment>
<evidence type="ECO:0000313" key="10">
    <source>
        <dbReference type="EMBL" id="HFC03860.1"/>
    </source>
</evidence>
<keyword evidence="7" id="KW-0479">Metal-binding</keyword>
<gene>
    <name evidence="10" type="ORF">ENJ74_03195</name>
</gene>
<dbReference type="GO" id="GO:0006753">
    <property type="term" value="P:nucleoside phosphate metabolic process"/>
    <property type="evidence" value="ECO:0007669"/>
    <property type="project" value="TreeGrafter"/>
</dbReference>
<dbReference type="PANTHER" id="PTHR11839">
    <property type="entry name" value="UDP/ADP-SUGAR PYROPHOSPHATASE"/>
    <property type="match status" value="1"/>
</dbReference>
<dbReference type="AlphaFoldDB" id="A0A7V2SLW0"/>
<feature type="short sequence motif" description="Nudix box" evidence="8">
    <location>
        <begin position="81"/>
        <end position="104"/>
    </location>
</feature>
<dbReference type="FunFam" id="3.90.79.10:FF:000035">
    <property type="entry name" value="Uridine diphosphate glucose pyrophosphatase"/>
    <property type="match status" value="1"/>
</dbReference>
<dbReference type="Proteomes" id="UP000885722">
    <property type="component" value="Unassembled WGS sequence"/>
</dbReference>
<evidence type="ECO:0000259" key="9">
    <source>
        <dbReference type="PROSITE" id="PS51462"/>
    </source>
</evidence>
<dbReference type="EMBL" id="DRNO01000216">
    <property type="protein sequence ID" value="HFC03860.1"/>
    <property type="molecule type" value="Genomic_DNA"/>
</dbReference>
<keyword evidence="4" id="KW-0963">Cytoplasm</keyword>
<dbReference type="InterPro" id="IPR000086">
    <property type="entry name" value="NUDIX_hydrolase_dom"/>
</dbReference>
<evidence type="ECO:0000313" key="11">
    <source>
        <dbReference type="Proteomes" id="UP000885722"/>
    </source>
</evidence>
<dbReference type="NCBIfam" id="TIGR00052">
    <property type="entry name" value="nudix-type nucleoside diphosphatase, YffH/AdpP family"/>
    <property type="match status" value="1"/>
</dbReference>
<dbReference type="InterPro" id="IPR015797">
    <property type="entry name" value="NUDIX_hydrolase-like_dom_sf"/>
</dbReference>
<dbReference type="SUPFAM" id="SSF55811">
    <property type="entry name" value="Nudix"/>
    <property type="match status" value="1"/>
</dbReference>
<keyword evidence="5" id="KW-0378">Hydrolase</keyword>
<organism evidence="10 11">
    <name type="scientific">Nitratifractor salsuginis</name>
    <dbReference type="NCBI Taxonomy" id="269261"/>
    <lineage>
        <taxon>Bacteria</taxon>
        <taxon>Pseudomonadati</taxon>
        <taxon>Campylobacterota</taxon>
        <taxon>Epsilonproteobacteria</taxon>
        <taxon>Campylobacterales</taxon>
        <taxon>Sulfurovaceae</taxon>
        <taxon>Nitratifractor</taxon>
    </lineage>
</organism>
<reference evidence="10" key="1">
    <citation type="journal article" date="2020" name="mSystems">
        <title>Genome- and Community-Level Interaction Insights into Carbon Utilization and Element Cycling Functions of Hydrothermarchaeota in Hydrothermal Sediment.</title>
        <authorList>
            <person name="Zhou Z."/>
            <person name="Liu Y."/>
            <person name="Xu W."/>
            <person name="Pan J."/>
            <person name="Luo Z.H."/>
            <person name="Li M."/>
        </authorList>
    </citation>
    <scope>NUCLEOTIDE SEQUENCE [LARGE SCALE GENOMIC DNA]</scope>
    <source>
        <strain evidence="10">HyVt-513</strain>
    </source>
</reference>
<evidence type="ECO:0000256" key="6">
    <source>
        <dbReference type="ARBA" id="ARBA00022842"/>
    </source>
</evidence>